<gene>
    <name evidence="2" type="ORF">DID87_06380</name>
</gene>
<dbReference type="InterPro" id="IPR036390">
    <property type="entry name" value="WH_DNA-bd_sf"/>
</dbReference>
<dbReference type="Gene3D" id="3.90.241.10">
    <property type="entry name" value="Foki Restriction Endonuclease, Chain A, domain 1"/>
    <property type="match status" value="1"/>
</dbReference>
<organism evidence="2 3">
    <name type="scientific">Fructilactobacillus sanfranciscensis</name>
    <name type="common">Lactobacillus sanfranciscensis</name>
    <dbReference type="NCBI Taxonomy" id="1625"/>
    <lineage>
        <taxon>Bacteria</taxon>
        <taxon>Bacillati</taxon>
        <taxon>Bacillota</taxon>
        <taxon>Bacilli</taxon>
        <taxon>Lactobacillales</taxon>
        <taxon>Lactobacillaceae</taxon>
        <taxon>Fructilactobacillus</taxon>
    </lineage>
</organism>
<accession>A0A5C4TJC1</accession>
<evidence type="ECO:0000259" key="1">
    <source>
        <dbReference type="Pfam" id="PF02981"/>
    </source>
</evidence>
<proteinExistence type="predicted"/>
<dbReference type="SUPFAM" id="SSF46785">
    <property type="entry name" value="Winged helix' DNA-binding domain"/>
    <property type="match status" value="2"/>
</dbReference>
<dbReference type="GO" id="GO:0009307">
    <property type="term" value="P:DNA restriction-modification system"/>
    <property type="evidence" value="ECO:0007669"/>
    <property type="project" value="InterPro"/>
</dbReference>
<evidence type="ECO:0000313" key="3">
    <source>
        <dbReference type="Proteomes" id="UP000313312"/>
    </source>
</evidence>
<protein>
    <recommendedName>
        <fullName evidence="1">FokI recognition domain-containing protein</fullName>
    </recommendedName>
</protein>
<sequence length="143" mass="16229">MGKDKMTKKQLVSLKDGRKPYAAGLIRALYRGQRSPVIVDWAATNYLSVAVGLGLVDYGYSEDVYTVTNLGQEAVSLLDQNQKDSLSKFMLERLYEYPYAAWMIRLMNSDREKNFSKFDLGANFGFIDEPGFISLPEDLLPRI</sequence>
<dbReference type="InterPro" id="IPR004234">
    <property type="entry name" value="FokI_D1"/>
</dbReference>
<dbReference type="GO" id="GO:0003677">
    <property type="term" value="F:DNA binding"/>
    <property type="evidence" value="ECO:0007669"/>
    <property type="project" value="InterPro"/>
</dbReference>
<reference evidence="2 3" key="1">
    <citation type="submission" date="2018-05" db="EMBL/GenBank/DDBJ databases">
        <title>Lactobacillus sanfranciscensis Ah4 draft denome sequence.</title>
        <authorList>
            <person name="Zhang G."/>
        </authorList>
    </citation>
    <scope>NUCLEOTIDE SEQUENCE [LARGE SCALE GENOMIC DNA]</scope>
    <source>
        <strain evidence="2 3">Ah4</strain>
    </source>
</reference>
<dbReference type="AlphaFoldDB" id="A0A5C4TJC1"/>
<dbReference type="Proteomes" id="UP000313312">
    <property type="component" value="Unassembled WGS sequence"/>
</dbReference>
<evidence type="ECO:0000313" key="2">
    <source>
        <dbReference type="EMBL" id="TNK89900.1"/>
    </source>
</evidence>
<comment type="caution">
    <text evidence="2">The sequence shown here is derived from an EMBL/GenBank/DDBJ whole genome shotgun (WGS) entry which is preliminary data.</text>
</comment>
<dbReference type="InterPro" id="IPR044945">
    <property type="entry name" value="FokI_dom_1_2"/>
</dbReference>
<name>A0A5C4TJC1_FRUSA</name>
<dbReference type="EMBL" id="QFCR01000028">
    <property type="protein sequence ID" value="TNK89900.1"/>
    <property type="molecule type" value="Genomic_DNA"/>
</dbReference>
<dbReference type="Pfam" id="PF02981">
    <property type="entry name" value="FokI_D1"/>
    <property type="match status" value="1"/>
</dbReference>
<feature type="domain" description="FokI recognition" evidence="1">
    <location>
        <begin position="20"/>
        <end position="75"/>
    </location>
</feature>